<dbReference type="EnsemblMetazoa" id="tetur13g02390.1">
    <property type="protein sequence ID" value="tetur13g02390.1"/>
    <property type="gene ID" value="tetur13g02390"/>
</dbReference>
<evidence type="ECO:0000256" key="1">
    <source>
        <dbReference type="SAM" id="Coils"/>
    </source>
</evidence>
<organism evidence="3 4">
    <name type="scientific">Tetranychus urticae</name>
    <name type="common">Two-spotted spider mite</name>
    <dbReference type="NCBI Taxonomy" id="32264"/>
    <lineage>
        <taxon>Eukaryota</taxon>
        <taxon>Metazoa</taxon>
        <taxon>Ecdysozoa</taxon>
        <taxon>Arthropoda</taxon>
        <taxon>Chelicerata</taxon>
        <taxon>Arachnida</taxon>
        <taxon>Acari</taxon>
        <taxon>Acariformes</taxon>
        <taxon>Trombidiformes</taxon>
        <taxon>Prostigmata</taxon>
        <taxon>Eleutherengona</taxon>
        <taxon>Raphignathae</taxon>
        <taxon>Tetranychoidea</taxon>
        <taxon>Tetranychidae</taxon>
        <taxon>Tetranychus</taxon>
    </lineage>
</organism>
<dbReference type="PROSITE" id="PS50097">
    <property type="entry name" value="BTB"/>
    <property type="match status" value="1"/>
</dbReference>
<keyword evidence="4" id="KW-1185">Reference proteome</keyword>
<dbReference type="InterPro" id="IPR011333">
    <property type="entry name" value="SKP1/BTB/POZ_sf"/>
</dbReference>
<reference evidence="4" key="1">
    <citation type="submission" date="2011-08" db="EMBL/GenBank/DDBJ databases">
        <authorList>
            <person name="Rombauts S."/>
        </authorList>
    </citation>
    <scope>NUCLEOTIDE SEQUENCE</scope>
    <source>
        <strain evidence="4">London</strain>
    </source>
</reference>
<evidence type="ECO:0000313" key="3">
    <source>
        <dbReference type="EnsemblMetazoa" id="tetur13g02390.1"/>
    </source>
</evidence>
<keyword evidence="1" id="KW-0175">Coiled coil</keyword>
<dbReference type="Proteomes" id="UP000015104">
    <property type="component" value="Unassembled WGS sequence"/>
</dbReference>
<dbReference type="OMA" id="NYPINVM"/>
<proteinExistence type="predicted"/>
<dbReference type="SUPFAM" id="SSF54695">
    <property type="entry name" value="POZ domain"/>
    <property type="match status" value="1"/>
</dbReference>
<dbReference type="AlphaFoldDB" id="T1KK50"/>
<dbReference type="OrthoDB" id="6359816at2759"/>
<evidence type="ECO:0000313" key="4">
    <source>
        <dbReference type="Proteomes" id="UP000015104"/>
    </source>
</evidence>
<name>T1KK50_TETUR</name>
<gene>
    <name evidence="3" type="primary">107364784</name>
</gene>
<sequence>MSQQFKYKNKEKPLETKEFVDAFTRPWVISNIRQIIKVSEGNFQGLISEPFIAFRSEAKMKLCWKILTDDTILLTPSIDLRVNYPINVMVRMIIQCTRFAYELNDSLPWTVVPGKVNVWENECKLDLHEFLIDDSVTIKLAMVHLLSADEQKLKEKKEKAEADARAEEKRSNNDNYLNMFLNSEQTDFTIYADGKSIKCHKCVLSTISTLLDVQDDNLTCSSLTIDNYEYDCVYQFILFLYSMDENNLSLKKYAKHFLALGNMYDVKLIKAAAESYLLNDLCLANARGYAYLGKEYNADRLRRRAEDLILA</sequence>
<feature type="domain" description="BTB" evidence="2">
    <location>
        <begin position="186"/>
        <end position="242"/>
    </location>
</feature>
<dbReference type="EMBL" id="CAEY01000173">
    <property type="status" value="NOT_ANNOTATED_CDS"/>
    <property type="molecule type" value="Genomic_DNA"/>
</dbReference>
<dbReference type="STRING" id="32264.T1KK50"/>
<dbReference type="InterPro" id="IPR000210">
    <property type="entry name" value="BTB/POZ_dom"/>
</dbReference>
<accession>T1KK50</accession>
<dbReference type="SMART" id="SM00225">
    <property type="entry name" value="BTB"/>
    <property type="match status" value="1"/>
</dbReference>
<dbReference type="Gene3D" id="3.30.710.10">
    <property type="entry name" value="Potassium Channel Kv1.1, Chain A"/>
    <property type="match status" value="1"/>
</dbReference>
<reference evidence="3" key="2">
    <citation type="submission" date="2015-06" db="UniProtKB">
        <authorList>
            <consortium name="EnsemblMetazoa"/>
        </authorList>
    </citation>
    <scope>IDENTIFICATION</scope>
</reference>
<dbReference type="Pfam" id="PF00651">
    <property type="entry name" value="BTB"/>
    <property type="match status" value="1"/>
</dbReference>
<protein>
    <recommendedName>
        <fullName evidence="2">BTB domain-containing protein</fullName>
    </recommendedName>
</protein>
<dbReference type="HOGENOM" id="CLU_895240_0_0_1"/>
<dbReference type="KEGG" id="tut:107364784"/>
<evidence type="ECO:0000259" key="2">
    <source>
        <dbReference type="PROSITE" id="PS50097"/>
    </source>
</evidence>
<feature type="coiled-coil region" evidence="1">
    <location>
        <begin position="143"/>
        <end position="170"/>
    </location>
</feature>